<comment type="caution">
    <text evidence="7">The sequence shown here is derived from an EMBL/GenBank/DDBJ whole genome shotgun (WGS) entry which is preliminary data.</text>
</comment>
<dbReference type="RefSeq" id="XP_002912076.1">
    <property type="nucleotide sequence ID" value="XM_002912030.1"/>
</dbReference>
<evidence type="ECO:0000256" key="3">
    <source>
        <dbReference type="ARBA" id="ARBA00022989"/>
    </source>
</evidence>
<evidence type="ECO:0000256" key="5">
    <source>
        <dbReference type="RuleBase" id="RU367022"/>
    </source>
</evidence>
<dbReference type="PANTHER" id="PTHR12483">
    <property type="entry name" value="SOLUTE CARRIER FAMILY 31 COPPER TRANSPORTERS"/>
    <property type="match status" value="1"/>
</dbReference>
<dbReference type="GeneID" id="6018258"/>
<keyword evidence="4 5" id="KW-0472">Membrane</keyword>
<evidence type="ECO:0000256" key="2">
    <source>
        <dbReference type="ARBA" id="ARBA00022692"/>
    </source>
</evidence>
<dbReference type="Pfam" id="PF04145">
    <property type="entry name" value="Ctr"/>
    <property type="match status" value="1"/>
</dbReference>
<evidence type="ECO:0000256" key="6">
    <source>
        <dbReference type="SAM" id="MobiDB-lite"/>
    </source>
</evidence>
<dbReference type="OrthoDB" id="73901at2759"/>
<feature type="region of interest" description="Disordered" evidence="6">
    <location>
        <begin position="89"/>
        <end position="124"/>
    </location>
</feature>
<gene>
    <name evidence="7" type="ORF">CC1G_13609</name>
</gene>
<keyword evidence="2 5" id="KW-0812">Transmembrane</keyword>
<dbReference type="GO" id="GO:0005375">
    <property type="term" value="F:copper ion transmembrane transporter activity"/>
    <property type="evidence" value="ECO:0007669"/>
    <property type="project" value="UniProtKB-UniRule"/>
</dbReference>
<dbReference type="EMBL" id="AACS02000001">
    <property type="protein sequence ID" value="EFI28582.1"/>
    <property type="molecule type" value="Genomic_DNA"/>
</dbReference>
<sequence length="194" mass="20981">MDHSDHAGHGGDAGAGAGHAMMIPYFHFTTGDHLFFKEWVPSSPGAIAGACIGLFLLAIIERWLTAIRAVFEHHWQQRALLLSSRYSEGTSSLSSSSRTDGKSLDESGSVKMREEGGPTTQIPPVLPRLRLRTIPPFVASHDIPRGILHAFQAALGYLLMLAVMTFRVEFILCIVAGLGIGEAFFGRLSNGSVH</sequence>
<keyword evidence="5" id="KW-0813">Transport</keyword>
<organism evidence="7 8">
    <name type="scientific">Coprinopsis cinerea (strain Okayama-7 / 130 / ATCC MYA-4618 / FGSC 9003)</name>
    <name type="common">Inky cap fungus</name>
    <name type="synonym">Hormographiella aspergillata</name>
    <dbReference type="NCBI Taxonomy" id="240176"/>
    <lineage>
        <taxon>Eukaryota</taxon>
        <taxon>Fungi</taxon>
        <taxon>Dikarya</taxon>
        <taxon>Basidiomycota</taxon>
        <taxon>Agaricomycotina</taxon>
        <taxon>Agaricomycetes</taxon>
        <taxon>Agaricomycetidae</taxon>
        <taxon>Agaricales</taxon>
        <taxon>Agaricineae</taxon>
        <taxon>Psathyrellaceae</taxon>
        <taxon>Coprinopsis</taxon>
    </lineage>
</organism>
<keyword evidence="5" id="KW-0187">Copper transport</keyword>
<dbReference type="GO" id="GO:0005886">
    <property type="term" value="C:plasma membrane"/>
    <property type="evidence" value="ECO:0007669"/>
    <property type="project" value="TreeGrafter"/>
</dbReference>
<evidence type="ECO:0000256" key="4">
    <source>
        <dbReference type="ARBA" id="ARBA00023136"/>
    </source>
</evidence>
<reference evidence="7 8" key="1">
    <citation type="journal article" date="2010" name="Proc. Natl. Acad. Sci. U.S.A.">
        <title>Insights into evolution of multicellular fungi from the assembled chromosomes of the mushroom Coprinopsis cinerea (Coprinus cinereus).</title>
        <authorList>
            <person name="Stajich J.E."/>
            <person name="Wilke S.K."/>
            <person name="Ahren D."/>
            <person name="Au C.H."/>
            <person name="Birren B.W."/>
            <person name="Borodovsky M."/>
            <person name="Burns C."/>
            <person name="Canback B."/>
            <person name="Casselton L.A."/>
            <person name="Cheng C.K."/>
            <person name="Deng J."/>
            <person name="Dietrich F.S."/>
            <person name="Fargo D.C."/>
            <person name="Farman M.L."/>
            <person name="Gathman A.C."/>
            <person name="Goldberg J."/>
            <person name="Guigo R."/>
            <person name="Hoegger P.J."/>
            <person name="Hooker J.B."/>
            <person name="Huggins A."/>
            <person name="James T.Y."/>
            <person name="Kamada T."/>
            <person name="Kilaru S."/>
            <person name="Kodira C."/>
            <person name="Kues U."/>
            <person name="Kupfer D."/>
            <person name="Kwan H.S."/>
            <person name="Lomsadze A."/>
            <person name="Li W."/>
            <person name="Lilly W.W."/>
            <person name="Ma L.J."/>
            <person name="Mackey A.J."/>
            <person name="Manning G."/>
            <person name="Martin F."/>
            <person name="Muraguchi H."/>
            <person name="Natvig D.O."/>
            <person name="Palmerini H."/>
            <person name="Ramesh M.A."/>
            <person name="Rehmeyer C.J."/>
            <person name="Roe B.A."/>
            <person name="Shenoy N."/>
            <person name="Stanke M."/>
            <person name="Ter-Hovhannisyan V."/>
            <person name="Tunlid A."/>
            <person name="Velagapudi R."/>
            <person name="Vision T.J."/>
            <person name="Zeng Q."/>
            <person name="Zolan M.E."/>
            <person name="Pukkila P.J."/>
        </authorList>
    </citation>
    <scope>NUCLEOTIDE SEQUENCE [LARGE SCALE GENOMIC DNA]</scope>
    <source>
        <strain evidence="8">Okayama-7 / 130 / ATCC MYA-4618 / FGSC 9003</strain>
    </source>
</reference>
<dbReference type="InterPro" id="IPR007274">
    <property type="entry name" value="Cop_transporter"/>
</dbReference>
<dbReference type="VEuPathDB" id="FungiDB:CC1G_13609"/>
<proteinExistence type="inferred from homology"/>
<keyword evidence="5" id="KW-0186">Copper</keyword>
<dbReference type="AlphaFoldDB" id="D6RJW4"/>
<feature type="transmembrane region" description="Helical" evidence="5">
    <location>
        <begin position="155"/>
        <end position="180"/>
    </location>
</feature>
<accession>D6RJW4</accession>
<keyword evidence="5" id="KW-0406">Ion transport</keyword>
<dbReference type="InParanoid" id="D6RJW4"/>
<dbReference type="PANTHER" id="PTHR12483:SF27">
    <property type="entry name" value="COPPER TRANSPORT PROTEIN CTR1"/>
    <property type="match status" value="1"/>
</dbReference>
<comment type="similarity">
    <text evidence="5">Belongs to the copper transporter (Ctr) (TC 1.A.56) family. SLC31A subfamily.</text>
</comment>
<dbReference type="KEGG" id="cci:CC1G_13609"/>
<protein>
    <recommendedName>
        <fullName evidence="5">Copper transport protein</fullName>
    </recommendedName>
</protein>
<keyword evidence="8" id="KW-1185">Reference proteome</keyword>
<feature type="transmembrane region" description="Helical" evidence="5">
    <location>
        <begin position="45"/>
        <end position="64"/>
    </location>
</feature>
<evidence type="ECO:0000313" key="7">
    <source>
        <dbReference type="EMBL" id="EFI28582.1"/>
    </source>
</evidence>
<evidence type="ECO:0000256" key="1">
    <source>
        <dbReference type="ARBA" id="ARBA00004141"/>
    </source>
</evidence>
<evidence type="ECO:0000313" key="8">
    <source>
        <dbReference type="Proteomes" id="UP000001861"/>
    </source>
</evidence>
<dbReference type="eggNOG" id="KOG3386">
    <property type="taxonomic scope" value="Eukaryota"/>
</dbReference>
<keyword evidence="3 5" id="KW-1133">Transmembrane helix</keyword>
<feature type="compositionally biased region" description="Low complexity" evidence="6">
    <location>
        <begin position="89"/>
        <end position="98"/>
    </location>
</feature>
<dbReference type="STRING" id="240176.D6RJW4"/>
<name>D6RJW4_COPC7</name>
<comment type="subcellular location">
    <subcellularLocation>
        <location evidence="1 5">Membrane</location>
        <topology evidence="1 5">Multi-pass membrane protein</topology>
    </subcellularLocation>
</comment>
<dbReference type="Proteomes" id="UP000001861">
    <property type="component" value="Unassembled WGS sequence"/>
</dbReference>
<dbReference type="OMA" id="EAYFIAW"/>
<dbReference type="HOGENOM" id="CLU_090404_0_1_1"/>